<evidence type="ECO:0000313" key="1">
    <source>
        <dbReference type="EMBL" id="MPC83658.1"/>
    </source>
</evidence>
<dbReference type="AlphaFoldDB" id="A0A5B7ISK7"/>
<evidence type="ECO:0000313" key="2">
    <source>
        <dbReference type="Proteomes" id="UP000324222"/>
    </source>
</evidence>
<comment type="caution">
    <text evidence="1">The sequence shown here is derived from an EMBL/GenBank/DDBJ whole genome shotgun (WGS) entry which is preliminary data.</text>
</comment>
<name>A0A5B7ISK7_PORTR</name>
<dbReference type="EMBL" id="VSRR010063086">
    <property type="protein sequence ID" value="MPC83658.1"/>
    <property type="molecule type" value="Genomic_DNA"/>
</dbReference>
<sequence length="71" mass="8544">MFGRLRFFDFFFRDTEVRIREKKTFRTRKSESFLPLVRIRTSEPKSGILLVRTNPRIKVREHLVGTRTSVS</sequence>
<organism evidence="1 2">
    <name type="scientific">Portunus trituberculatus</name>
    <name type="common">Swimming crab</name>
    <name type="synonym">Neptunus trituberculatus</name>
    <dbReference type="NCBI Taxonomy" id="210409"/>
    <lineage>
        <taxon>Eukaryota</taxon>
        <taxon>Metazoa</taxon>
        <taxon>Ecdysozoa</taxon>
        <taxon>Arthropoda</taxon>
        <taxon>Crustacea</taxon>
        <taxon>Multicrustacea</taxon>
        <taxon>Malacostraca</taxon>
        <taxon>Eumalacostraca</taxon>
        <taxon>Eucarida</taxon>
        <taxon>Decapoda</taxon>
        <taxon>Pleocyemata</taxon>
        <taxon>Brachyura</taxon>
        <taxon>Eubrachyura</taxon>
        <taxon>Portunoidea</taxon>
        <taxon>Portunidae</taxon>
        <taxon>Portuninae</taxon>
        <taxon>Portunus</taxon>
    </lineage>
</organism>
<gene>
    <name evidence="1" type="ORF">E2C01_078374</name>
</gene>
<protein>
    <submittedName>
        <fullName evidence="1">Uncharacterized protein</fullName>
    </submittedName>
</protein>
<reference evidence="1 2" key="1">
    <citation type="submission" date="2019-05" db="EMBL/GenBank/DDBJ databases">
        <title>Another draft genome of Portunus trituberculatus and its Hox gene families provides insights of decapod evolution.</title>
        <authorList>
            <person name="Jeong J.-H."/>
            <person name="Song I."/>
            <person name="Kim S."/>
            <person name="Choi T."/>
            <person name="Kim D."/>
            <person name="Ryu S."/>
            <person name="Kim W."/>
        </authorList>
    </citation>
    <scope>NUCLEOTIDE SEQUENCE [LARGE SCALE GENOMIC DNA]</scope>
    <source>
        <tissue evidence="1">Muscle</tissue>
    </source>
</reference>
<accession>A0A5B7ISK7</accession>
<keyword evidence="2" id="KW-1185">Reference proteome</keyword>
<proteinExistence type="predicted"/>
<dbReference type="Proteomes" id="UP000324222">
    <property type="component" value="Unassembled WGS sequence"/>
</dbReference>